<comment type="similarity">
    <text evidence="2">Belongs to the TMEM151 family.</text>
</comment>
<evidence type="ECO:0000256" key="5">
    <source>
        <dbReference type="ARBA" id="ARBA00023136"/>
    </source>
</evidence>
<dbReference type="Pfam" id="PF14857">
    <property type="entry name" value="TMEM151"/>
    <property type="match status" value="1"/>
</dbReference>
<keyword evidence="3" id="KW-0812">Transmembrane</keyword>
<evidence type="ECO:0000256" key="3">
    <source>
        <dbReference type="ARBA" id="ARBA00022692"/>
    </source>
</evidence>
<protein>
    <recommendedName>
        <fullName evidence="8">Transmembrane protein 151B</fullName>
    </recommendedName>
</protein>
<dbReference type="GeneTree" id="ENSGT00390000013762"/>
<dbReference type="PANTHER" id="PTHR31893:SF2">
    <property type="entry name" value="TRANSMEMBRANE PROTEIN 151B"/>
    <property type="match status" value="1"/>
</dbReference>
<organism evidence="6 7">
    <name type="scientific">Oncorhynchus tshawytscha</name>
    <name type="common">Chinook salmon</name>
    <name type="synonym">Salmo tshawytscha</name>
    <dbReference type="NCBI Taxonomy" id="74940"/>
    <lineage>
        <taxon>Eukaryota</taxon>
        <taxon>Metazoa</taxon>
        <taxon>Chordata</taxon>
        <taxon>Craniata</taxon>
        <taxon>Vertebrata</taxon>
        <taxon>Euteleostomi</taxon>
        <taxon>Actinopterygii</taxon>
        <taxon>Neopterygii</taxon>
        <taxon>Teleostei</taxon>
        <taxon>Protacanthopterygii</taxon>
        <taxon>Salmoniformes</taxon>
        <taxon>Salmonidae</taxon>
        <taxon>Salmoninae</taxon>
        <taxon>Oncorhynchus</taxon>
    </lineage>
</organism>
<accession>A0A8C8F3U0</accession>
<proteinExistence type="inferred from homology"/>
<keyword evidence="5" id="KW-0472">Membrane</keyword>
<evidence type="ECO:0008006" key="8">
    <source>
        <dbReference type="Google" id="ProtNLM"/>
    </source>
</evidence>
<dbReference type="Proteomes" id="UP000694402">
    <property type="component" value="Unassembled WGS sequence"/>
</dbReference>
<dbReference type="InterPro" id="IPR026767">
    <property type="entry name" value="Tmem151"/>
</dbReference>
<keyword evidence="7" id="KW-1185">Reference proteome</keyword>
<dbReference type="Ensembl" id="ENSOTST00005031428.2">
    <property type="protein sequence ID" value="ENSOTSP00005029081.1"/>
    <property type="gene ID" value="ENSOTSG00005013648.2"/>
</dbReference>
<keyword evidence="4" id="KW-1133">Transmembrane helix</keyword>
<evidence type="ECO:0000256" key="1">
    <source>
        <dbReference type="ARBA" id="ARBA00004141"/>
    </source>
</evidence>
<evidence type="ECO:0000313" key="6">
    <source>
        <dbReference type="Ensembl" id="ENSOTSP00005029081.1"/>
    </source>
</evidence>
<reference evidence="6" key="2">
    <citation type="submission" date="2025-09" db="UniProtKB">
        <authorList>
            <consortium name="Ensembl"/>
        </authorList>
    </citation>
    <scope>IDENTIFICATION</scope>
</reference>
<name>A0A8C8F3U0_ONCTS</name>
<dbReference type="AlphaFoldDB" id="A0A8C8F3U0"/>
<comment type="subcellular location">
    <subcellularLocation>
        <location evidence="1">Membrane</location>
        <topology evidence="1">Multi-pass membrane protein</topology>
    </subcellularLocation>
</comment>
<dbReference type="GO" id="GO:0016020">
    <property type="term" value="C:membrane"/>
    <property type="evidence" value="ECO:0007669"/>
    <property type="project" value="UniProtKB-SubCell"/>
</dbReference>
<evidence type="ECO:0000256" key="2">
    <source>
        <dbReference type="ARBA" id="ARBA00009583"/>
    </source>
</evidence>
<dbReference type="PANTHER" id="PTHR31893">
    <property type="entry name" value="TRANSMEMBRANE PROTEIN 151 HOMOLOG"/>
    <property type="match status" value="1"/>
</dbReference>
<evidence type="ECO:0000256" key="4">
    <source>
        <dbReference type="ARBA" id="ARBA00022989"/>
    </source>
</evidence>
<sequence length="424" mass="48527">LLLDSASSSNHVLLLITLLKRPAKQSLSACMCPESHCRCLLLSLPMYSCLGAVAWCQLTRVTKLSFDSSVTSLTSISSIKEVGMGGDAMIYHDSPCSNGYVYIPLAFLFMLYVVYLLHCKADVDSVYEYLLRMRQARPCVWWKAISYHFVQRTRQVTHYRIGEAYTTTQVYHERVNTHEGEGAFDYSRCGMWDISQDLLGLESHPATKLCFHKCFGFAGAGPENNYLNQRARFFSEIEGLNDYMEAREGLQLKNVNFKEHLIAYVEPYRLPWYTSQVSFWFTALLMLSWPLRVLIEYRTAFVHYHVEKLFGRVLPRVDTVDSTELEWYILSNRQLMPSYSEAMLINLASSVSGTAEDTRSSNYFLLDRASSQLALNESPPTYRDARFFPVLIVHRPECCCSGDSTTEVLRYFVGQGSTYLETSL</sequence>
<evidence type="ECO:0000313" key="7">
    <source>
        <dbReference type="Proteomes" id="UP000694402"/>
    </source>
</evidence>
<reference evidence="6" key="1">
    <citation type="submission" date="2025-08" db="UniProtKB">
        <authorList>
            <consortium name="Ensembl"/>
        </authorList>
    </citation>
    <scope>IDENTIFICATION</scope>
</reference>